<evidence type="ECO:0000256" key="1">
    <source>
        <dbReference type="SAM" id="Phobius"/>
    </source>
</evidence>
<keyword evidence="1" id="KW-0472">Membrane</keyword>
<dbReference type="Proteomes" id="UP000516173">
    <property type="component" value="Chromosome"/>
</dbReference>
<sequence>MDRRPDPSRPPSGGGRTAPIVAVLAGMVVMLGVGVAVGILVGRDSGGSGGVAATAVAAPRTYSMNKVTNACELVDASPLTKWSSVPKGEPEHRETRPSVYGAGGLRCDIAYTSPGELSLNDAGMRVEAEFTSGDAPPFYDHWQHSDVVTTGARSASGVVTGLGAQGYWHSEVEGTLVTRTTYVVCVRDANVSVRVALNLDREQDALPMVSDAELDGIARAQVRRTLDALAE</sequence>
<dbReference type="GeneID" id="80347653"/>
<dbReference type="AlphaFoldDB" id="A0A7G1KJA8"/>
<protein>
    <submittedName>
        <fullName evidence="2">Uncharacterized protein</fullName>
    </submittedName>
</protein>
<name>A0A7G1KJA8_9NOCA</name>
<keyword evidence="3" id="KW-1185">Reference proteome</keyword>
<gene>
    <name evidence="2" type="ORF">NWFMUON74_31090</name>
</gene>
<dbReference type="EMBL" id="AP023396">
    <property type="protein sequence ID" value="BCK55337.1"/>
    <property type="molecule type" value="Genomic_DNA"/>
</dbReference>
<reference evidence="2 3" key="1">
    <citation type="submission" date="2020-08" db="EMBL/GenBank/DDBJ databases">
        <title>Genome Sequencing of Nocardia wallacei strain FMUON74 and assembly.</title>
        <authorList>
            <person name="Toyokawa M."/>
            <person name="Uesaka K."/>
        </authorList>
    </citation>
    <scope>NUCLEOTIDE SEQUENCE [LARGE SCALE GENOMIC DNA]</scope>
    <source>
        <strain evidence="2 3">FMUON74</strain>
    </source>
</reference>
<dbReference type="RefSeq" id="WP_187688465.1">
    <property type="nucleotide sequence ID" value="NZ_AP023396.1"/>
</dbReference>
<evidence type="ECO:0000313" key="3">
    <source>
        <dbReference type="Proteomes" id="UP000516173"/>
    </source>
</evidence>
<proteinExistence type="predicted"/>
<keyword evidence="1" id="KW-1133">Transmembrane helix</keyword>
<organism evidence="2 3">
    <name type="scientific">Nocardia wallacei</name>
    <dbReference type="NCBI Taxonomy" id="480035"/>
    <lineage>
        <taxon>Bacteria</taxon>
        <taxon>Bacillati</taxon>
        <taxon>Actinomycetota</taxon>
        <taxon>Actinomycetes</taxon>
        <taxon>Mycobacteriales</taxon>
        <taxon>Nocardiaceae</taxon>
        <taxon>Nocardia</taxon>
    </lineage>
</organism>
<dbReference type="KEGG" id="nwl:NWFMUON74_31090"/>
<accession>A0A7G1KJA8</accession>
<feature type="transmembrane region" description="Helical" evidence="1">
    <location>
        <begin position="20"/>
        <end position="41"/>
    </location>
</feature>
<evidence type="ECO:0000313" key="2">
    <source>
        <dbReference type="EMBL" id="BCK55337.1"/>
    </source>
</evidence>
<keyword evidence="1" id="KW-0812">Transmembrane</keyword>